<organism evidence="10 11">
    <name type="scientific">Candidatus Desantisbacteria bacterium CG_4_10_14_0_8_um_filter_48_22</name>
    <dbReference type="NCBI Taxonomy" id="1974543"/>
    <lineage>
        <taxon>Bacteria</taxon>
        <taxon>Candidatus Desantisiibacteriota</taxon>
    </lineage>
</organism>
<sequence>MKDLREIEISIDWQFVLLLTIIAFIGRLLYIFTLESGLFYFDDSLQWNQMALNIIAGKGVIIDTAPTAYRMPLYSFFLAGIYKVFGAGNLFAVRVIQAVISALTCFFVYLITITVFAEDEHAHRVGRIAAIISAFYPFFVYYSGAVLTETLYIFLLCLFMWLLITRKYAWASLVFGGVIMCRAEIAGFLIFILVGLFVLMKARDALGTFVVVLALVCAVLSPWAARNYLVFNRFVPLSTMGGWTFWEGNNPRNTTGGPCSYFPDTTGMDEVQRDKYLRNETLKVIRQDPGRFALLCLSKFKRFWNIGLNTEDPRYFSKRNNMISMLSFGPVLLLFIPGLMLTYWNRKNLMFIYYLILYTMLVNLAFVSSLRYRLPIEPYLIIFASYTISSVYRGKK</sequence>
<evidence type="ECO:0000256" key="3">
    <source>
        <dbReference type="ARBA" id="ARBA00022676"/>
    </source>
</evidence>
<keyword evidence="5 8" id="KW-0812">Transmembrane</keyword>
<dbReference type="GO" id="GO:0005886">
    <property type="term" value="C:plasma membrane"/>
    <property type="evidence" value="ECO:0007669"/>
    <property type="project" value="UniProtKB-SubCell"/>
</dbReference>
<evidence type="ECO:0000256" key="8">
    <source>
        <dbReference type="SAM" id="Phobius"/>
    </source>
</evidence>
<keyword evidence="4" id="KW-0808">Transferase</keyword>
<dbReference type="PANTHER" id="PTHR33908:SF11">
    <property type="entry name" value="MEMBRANE PROTEIN"/>
    <property type="match status" value="1"/>
</dbReference>
<evidence type="ECO:0000256" key="4">
    <source>
        <dbReference type="ARBA" id="ARBA00022679"/>
    </source>
</evidence>
<dbReference type="EMBL" id="PFMR01000337">
    <property type="protein sequence ID" value="PIZ14549.1"/>
    <property type="molecule type" value="Genomic_DNA"/>
</dbReference>
<feature type="transmembrane region" description="Helical" evidence="8">
    <location>
        <begin position="170"/>
        <end position="199"/>
    </location>
</feature>
<accession>A0A2M7S539</accession>
<feature type="transmembrane region" description="Helical" evidence="8">
    <location>
        <begin position="12"/>
        <end position="32"/>
    </location>
</feature>
<dbReference type="Pfam" id="PF13231">
    <property type="entry name" value="PMT_2"/>
    <property type="match status" value="1"/>
</dbReference>
<evidence type="ECO:0000256" key="5">
    <source>
        <dbReference type="ARBA" id="ARBA00022692"/>
    </source>
</evidence>
<name>A0A2M7S539_9BACT</name>
<dbReference type="GO" id="GO:0009103">
    <property type="term" value="P:lipopolysaccharide biosynthetic process"/>
    <property type="evidence" value="ECO:0007669"/>
    <property type="project" value="UniProtKB-ARBA"/>
</dbReference>
<feature type="transmembrane region" description="Helical" evidence="8">
    <location>
        <begin position="138"/>
        <end position="164"/>
    </location>
</feature>
<evidence type="ECO:0000256" key="1">
    <source>
        <dbReference type="ARBA" id="ARBA00004651"/>
    </source>
</evidence>
<comment type="subcellular location">
    <subcellularLocation>
        <location evidence="1">Cell membrane</location>
        <topology evidence="1">Multi-pass membrane protein</topology>
    </subcellularLocation>
</comment>
<evidence type="ECO:0000313" key="10">
    <source>
        <dbReference type="EMBL" id="PIZ14549.1"/>
    </source>
</evidence>
<evidence type="ECO:0000256" key="2">
    <source>
        <dbReference type="ARBA" id="ARBA00022475"/>
    </source>
</evidence>
<keyword evidence="3" id="KW-0328">Glycosyltransferase</keyword>
<evidence type="ECO:0000259" key="9">
    <source>
        <dbReference type="Pfam" id="PF13231"/>
    </source>
</evidence>
<reference evidence="11" key="1">
    <citation type="submission" date="2017-09" db="EMBL/GenBank/DDBJ databases">
        <title>Depth-based differentiation of microbial function through sediment-hosted aquifers and enrichment of novel symbionts in the deep terrestrial subsurface.</title>
        <authorList>
            <person name="Probst A.J."/>
            <person name="Ladd B."/>
            <person name="Jarett J.K."/>
            <person name="Geller-Mcgrath D.E."/>
            <person name="Sieber C.M.K."/>
            <person name="Emerson J.B."/>
            <person name="Anantharaman K."/>
            <person name="Thomas B.C."/>
            <person name="Malmstrom R."/>
            <person name="Stieglmeier M."/>
            <person name="Klingl A."/>
            <person name="Woyke T."/>
            <person name="Ryan C.M."/>
            <person name="Banfield J.F."/>
        </authorList>
    </citation>
    <scope>NUCLEOTIDE SEQUENCE [LARGE SCALE GENOMIC DNA]</scope>
</reference>
<comment type="caution">
    <text evidence="10">The sequence shown here is derived from an EMBL/GenBank/DDBJ whole genome shotgun (WGS) entry which is preliminary data.</text>
</comment>
<feature type="transmembrane region" description="Helical" evidence="8">
    <location>
        <begin position="206"/>
        <end position="225"/>
    </location>
</feature>
<feature type="transmembrane region" description="Helical" evidence="8">
    <location>
        <begin position="322"/>
        <end position="344"/>
    </location>
</feature>
<dbReference type="Proteomes" id="UP000229307">
    <property type="component" value="Unassembled WGS sequence"/>
</dbReference>
<dbReference type="InterPro" id="IPR050297">
    <property type="entry name" value="LipidA_mod_glycosyltrf_83"/>
</dbReference>
<gene>
    <name evidence="10" type="ORF">COY52_12135</name>
</gene>
<feature type="transmembrane region" description="Helical" evidence="8">
    <location>
        <begin position="73"/>
        <end position="92"/>
    </location>
</feature>
<feature type="transmembrane region" description="Helical" evidence="8">
    <location>
        <begin position="98"/>
        <end position="117"/>
    </location>
</feature>
<proteinExistence type="predicted"/>
<dbReference type="GO" id="GO:0016763">
    <property type="term" value="F:pentosyltransferase activity"/>
    <property type="evidence" value="ECO:0007669"/>
    <property type="project" value="TreeGrafter"/>
</dbReference>
<evidence type="ECO:0000313" key="11">
    <source>
        <dbReference type="Proteomes" id="UP000229307"/>
    </source>
</evidence>
<dbReference type="PANTHER" id="PTHR33908">
    <property type="entry name" value="MANNOSYLTRANSFERASE YKCB-RELATED"/>
    <property type="match status" value="1"/>
</dbReference>
<feature type="transmembrane region" description="Helical" evidence="8">
    <location>
        <begin position="351"/>
        <end position="370"/>
    </location>
</feature>
<dbReference type="AlphaFoldDB" id="A0A2M7S539"/>
<feature type="domain" description="Glycosyltransferase RgtA/B/C/D-like" evidence="9">
    <location>
        <begin position="72"/>
        <end position="222"/>
    </location>
</feature>
<keyword evidence="6 8" id="KW-1133">Transmembrane helix</keyword>
<dbReference type="InterPro" id="IPR038731">
    <property type="entry name" value="RgtA/B/C-like"/>
</dbReference>
<protein>
    <recommendedName>
        <fullName evidence="9">Glycosyltransferase RgtA/B/C/D-like domain-containing protein</fullName>
    </recommendedName>
</protein>
<keyword evidence="2" id="KW-1003">Cell membrane</keyword>
<evidence type="ECO:0000256" key="7">
    <source>
        <dbReference type="ARBA" id="ARBA00023136"/>
    </source>
</evidence>
<keyword evidence="7 8" id="KW-0472">Membrane</keyword>
<evidence type="ECO:0000256" key="6">
    <source>
        <dbReference type="ARBA" id="ARBA00022989"/>
    </source>
</evidence>